<proteinExistence type="predicted"/>
<feature type="compositionally biased region" description="Low complexity" evidence="2">
    <location>
        <begin position="1"/>
        <end position="11"/>
    </location>
</feature>
<dbReference type="SUPFAM" id="SSF51735">
    <property type="entry name" value="NAD(P)-binding Rossmann-fold domains"/>
    <property type="match status" value="1"/>
</dbReference>
<dbReference type="GO" id="GO:0010637">
    <property type="term" value="P:negative regulation of mitochondrial fusion"/>
    <property type="evidence" value="ECO:0007669"/>
    <property type="project" value="TreeGrafter"/>
</dbReference>
<evidence type="ECO:0000256" key="2">
    <source>
        <dbReference type="SAM" id="MobiDB-lite"/>
    </source>
</evidence>
<dbReference type="SUPFAM" id="SSF50129">
    <property type="entry name" value="GroES-like"/>
    <property type="match status" value="1"/>
</dbReference>
<dbReference type="SMART" id="SM00829">
    <property type="entry name" value="PKS_ER"/>
    <property type="match status" value="1"/>
</dbReference>
<dbReference type="Ensembl" id="ENSKMAT00000024635.1">
    <property type="protein sequence ID" value="ENSKMAP00000024329.1"/>
    <property type="gene ID" value="ENSKMAG00000018029.1"/>
</dbReference>
<evidence type="ECO:0000313" key="5">
    <source>
        <dbReference type="Proteomes" id="UP000264800"/>
    </source>
</evidence>
<dbReference type="GeneID" id="108246482"/>
<dbReference type="CDD" id="cd08275">
    <property type="entry name" value="MDR3"/>
    <property type="match status" value="1"/>
</dbReference>
<dbReference type="InterPro" id="IPR052100">
    <property type="entry name" value="SV-ATPase_mito-regulator"/>
</dbReference>
<dbReference type="PANTHER" id="PTHR44054:SF1">
    <property type="entry name" value="SYNAPTIC VESICLE MEMBRANE PROTEIN VAT-1 HOMOLOG"/>
    <property type="match status" value="1"/>
</dbReference>
<feature type="compositionally biased region" description="Basic and acidic residues" evidence="2">
    <location>
        <begin position="50"/>
        <end position="66"/>
    </location>
</feature>
<dbReference type="InterPro" id="IPR011032">
    <property type="entry name" value="GroES-like_sf"/>
</dbReference>
<feature type="compositionally biased region" description="Basic and acidic residues" evidence="2">
    <location>
        <begin position="407"/>
        <end position="417"/>
    </location>
</feature>
<dbReference type="GO" id="GO:0005741">
    <property type="term" value="C:mitochondrial outer membrane"/>
    <property type="evidence" value="ECO:0007669"/>
    <property type="project" value="TreeGrafter"/>
</dbReference>
<keyword evidence="5" id="KW-1185">Reference proteome</keyword>
<evidence type="ECO:0000259" key="3">
    <source>
        <dbReference type="SMART" id="SM00829"/>
    </source>
</evidence>
<dbReference type="STRING" id="37003.ENSKMAP00000024329"/>
<dbReference type="InterPro" id="IPR036291">
    <property type="entry name" value="NAD(P)-bd_dom_sf"/>
</dbReference>
<dbReference type="OrthoDB" id="203908at2759"/>
<dbReference type="Pfam" id="PF13602">
    <property type="entry name" value="ADH_zinc_N_2"/>
    <property type="match status" value="1"/>
</dbReference>
<dbReference type="GeneTree" id="ENSGT00940000157579"/>
<dbReference type="InterPro" id="IPR020843">
    <property type="entry name" value="ER"/>
</dbReference>
<dbReference type="GO" id="GO:0016491">
    <property type="term" value="F:oxidoreductase activity"/>
    <property type="evidence" value="ECO:0007669"/>
    <property type="project" value="UniProtKB-KW"/>
</dbReference>
<keyword evidence="1" id="KW-0560">Oxidoreductase</keyword>
<accession>A0A3Q3BHR6</accession>
<feature type="region of interest" description="Disordered" evidence="2">
    <location>
        <begin position="404"/>
        <end position="449"/>
    </location>
</feature>
<protein>
    <submittedName>
        <fullName evidence="4">Vesicle amine transport 1</fullName>
    </submittedName>
</protein>
<evidence type="ECO:0000313" key="4">
    <source>
        <dbReference type="Ensembl" id="ENSKMAP00000024329.1"/>
    </source>
</evidence>
<organism evidence="4 5">
    <name type="scientific">Kryptolebias marmoratus</name>
    <name type="common">Mangrove killifish</name>
    <name type="synonym">Rivulus marmoratus</name>
    <dbReference type="NCBI Taxonomy" id="37003"/>
    <lineage>
        <taxon>Eukaryota</taxon>
        <taxon>Metazoa</taxon>
        <taxon>Chordata</taxon>
        <taxon>Craniata</taxon>
        <taxon>Vertebrata</taxon>
        <taxon>Euteleostomi</taxon>
        <taxon>Actinopterygii</taxon>
        <taxon>Neopterygii</taxon>
        <taxon>Teleostei</taxon>
        <taxon>Neoteleostei</taxon>
        <taxon>Acanthomorphata</taxon>
        <taxon>Ovalentaria</taxon>
        <taxon>Atherinomorphae</taxon>
        <taxon>Cyprinodontiformes</taxon>
        <taxon>Rivulidae</taxon>
        <taxon>Kryptolebias</taxon>
    </lineage>
</organism>
<feature type="compositionally biased region" description="Low complexity" evidence="2">
    <location>
        <begin position="31"/>
        <end position="49"/>
    </location>
</feature>
<dbReference type="InterPro" id="IPR013154">
    <property type="entry name" value="ADH-like_N"/>
</dbReference>
<sequence>MSGEEAPTQQQEEPEQVKKADDPPPPPPPAADTSEPESSPAAVEQQQQQQEEKKKEEQQQEEEKLLSSRALVLTGYGGYEKLKLQVKTMKPPRLQPGEVMVRLRACGLNFAELLGKQGLYELLPAPPVVMGMEGSGVVEAVAEDVKDRKVGDRVIAVNRCDMWQELVVLPAKRTYPMPEGMSFEEAAAIPINYLTAYMMLFEMANLRPGKSVLIHMAAGGVGTAATQLCQTVQDVTVFGTASASKHETISQGGVTHPIDYRTKDYVAEIRKISPKGVDIVLDPLGGSDTHKGYNLLKPLGMLIAFGAANCVTGQKKNLLAVAKTWYHQLSLNTLKLMQHNKAISGFHLGYITDEELYDGTIFKLLELYKQGKIKPRIDSCYHFEEVADAMKRMHERQNIGKVILLPEPKKSEEKPKSNAEAAENEEKNATAAVSEKKDEAAEEVKAEKD</sequence>
<dbReference type="RefSeq" id="XP_017289543.1">
    <property type="nucleotide sequence ID" value="XM_017434054.1"/>
</dbReference>
<dbReference type="AlphaFoldDB" id="A0A3Q3BHR6"/>
<feature type="domain" description="Enoyl reductase (ER)" evidence="3">
    <location>
        <begin position="77"/>
        <end position="404"/>
    </location>
</feature>
<dbReference type="Proteomes" id="UP000264800">
    <property type="component" value="Unplaced"/>
</dbReference>
<reference evidence="4" key="1">
    <citation type="submission" date="2025-08" db="UniProtKB">
        <authorList>
            <consortium name="Ensembl"/>
        </authorList>
    </citation>
    <scope>IDENTIFICATION</scope>
</reference>
<dbReference type="PANTHER" id="PTHR44054">
    <property type="entry name" value="SYNAPTIC VESICLE MEMBRANE PROTEIN VAT-1 HOMOLOG-LIKE"/>
    <property type="match status" value="1"/>
</dbReference>
<feature type="compositionally biased region" description="Basic and acidic residues" evidence="2">
    <location>
        <begin position="424"/>
        <end position="449"/>
    </location>
</feature>
<dbReference type="Gene3D" id="3.40.50.720">
    <property type="entry name" value="NAD(P)-binding Rossmann-like Domain"/>
    <property type="match status" value="1"/>
</dbReference>
<dbReference type="OMA" id="GKHETIR"/>
<dbReference type="Pfam" id="PF08240">
    <property type="entry name" value="ADH_N"/>
    <property type="match status" value="1"/>
</dbReference>
<dbReference type="KEGG" id="kmr:108246482"/>
<feature type="region of interest" description="Disordered" evidence="2">
    <location>
        <begin position="1"/>
        <end position="66"/>
    </location>
</feature>
<name>A0A3Q3BHR6_KRYMA</name>
<dbReference type="Gene3D" id="3.90.180.10">
    <property type="entry name" value="Medium-chain alcohol dehydrogenases, catalytic domain"/>
    <property type="match status" value="1"/>
</dbReference>
<reference evidence="4" key="2">
    <citation type="submission" date="2025-09" db="UniProtKB">
        <authorList>
            <consortium name="Ensembl"/>
        </authorList>
    </citation>
    <scope>IDENTIFICATION</scope>
</reference>
<evidence type="ECO:0000256" key="1">
    <source>
        <dbReference type="ARBA" id="ARBA00023002"/>
    </source>
</evidence>